<organism evidence="4 5">
    <name type="scientific">Aphanizomenon flos-aquae FACHB-1040</name>
    <dbReference type="NCBI Taxonomy" id="2692887"/>
    <lineage>
        <taxon>Bacteria</taxon>
        <taxon>Bacillati</taxon>
        <taxon>Cyanobacteriota</taxon>
        <taxon>Cyanophyceae</taxon>
        <taxon>Nostocales</taxon>
        <taxon>Aphanizomenonaceae</taxon>
        <taxon>Aphanizomenon</taxon>
    </lineage>
</organism>
<keyword evidence="5" id="KW-1185">Reference proteome</keyword>
<protein>
    <recommendedName>
        <fullName evidence="3">Glucosamine inositolphosphorylceramide transferase 1 N-terminal domain-containing protein</fullName>
    </recommendedName>
</protein>
<gene>
    <name evidence="4" type="ORF">H6F99_02570</name>
</gene>
<proteinExistence type="predicted"/>
<dbReference type="RefSeq" id="WP_168635634.1">
    <property type="nucleotide sequence ID" value="NZ_JACJQT010000004.1"/>
</dbReference>
<dbReference type="SUPFAM" id="SSF75005">
    <property type="entry name" value="Arabinanase/levansucrase/invertase"/>
    <property type="match status" value="1"/>
</dbReference>
<keyword evidence="1" id="KW-0858">Xylan degradation</keyword>
<evidence type="ECO:0000313" key="5">
    <source>
        <dbReference type="Proteomes" id="UP000606721"/>
    </source>
</evidence>
<dbReference type="InterPro" id="IPR023296">
    <property type="entry name" value="Glyco_hydro_beta-prop_sf"/>
</dbReference>
<dbReference type="EMBL" id="JACJQT010000004">
    <property type="protein sequence ID" value="MBD2277243.1"/>
    <property type="molecule type" value="Genomic_DNA"/>
</dbReference>
<evidence type="ECO:0000256" key="1">
    <source>
        <dbReference type="ARBA" id="ARBA00022651"/>
    </source>
</evidence>
<reference evidence="4 5" key="1">
    <citation type="journal article" date="2020" name="ISME J.">
        <title>Comparative genomics reveals insights into cyanobacterial evolution and habitat adaptation.</title>
        <authorList>
            <person name="Chen M.Y."/>
            <person name="Teng W.K."/>
            <person name="Zhao L."/>
            <person name="Hu C.X."/>
            <person name="Zhou Y.K."/>
            <person name="Han B.P."/>
            <person name="Song L.R."/>
            <person name="Shu W.S."/>
        </authorList>
    </citation>
    <scope>NUCLEOTIDE SEQUENCE [LARGE SCALE GENOMIC DNA]</scope>
    <source>
        <strain evidence="4 5">FACHB-1040</strain>
    </source>
</reference>
<dbReference type="PANTHER" id="PTHR43772:SF2">
    <property type="entry name" value="PUTATIVE (AFU_ORTHOLOGUE AFUA_2G04480)-RELATED"/>
    <property type="match status" value="1"/>
</dbReference>
<sequence length="314" mass="36531">MSTYLSSLKKIAKIFVRRKCDWSIGIYTGESPFKLSSQENIKNPVLTAKDVIDVSAEFVADPFMVYENGTWYMFFEVMNIETNRGEIGLATSTDGIEWNYQKIILRESFHLSYPYVFKWDNSYYMVPESNASNSIRLYQATDFPEQWSYLNTLIEGQNFKDSSVVYFQDKWWLFTTTGNNDFLRLYYAESLTGKWIEHPKSPIIQRDFHIARPGGRMTIFDNKLFRYSQDCQPFRYGNKVRAFEITELSTTNYSEKSVNENPIIGASGYGWNADGMHNIDPHIVNKGDWIACVDGYHSSFNFGFNSSDFEKIFS</sequence>
<dbReference type="Pfam" id="PF24793">
    <property type="entry name" value="GINT1_N"/>
    <property type="match status" value="1"/>
</dbReference>
<name>A0ABR8BQP3_APHFL</name>
<dbReference type="Gene3D" id="2.115.10.20">
    <property type="entry name" value="Glycosyl hydrolase domain, family 43"/>
    <property type="match status" value="2"/>
</dbReference>
<accession>A0ABR8BQP3</accession>
<dbReference type="InterPro" id="IPR056442">
    <property type="entry name" value="GINT1_N"/>
</dbReference>
<evidence type="ECO:0000259" key="3">
    <source>
        <dbReference type="Pfam" id="PF24793"/>
    </source>
</evidence>
<evidence type="ECO:0000313" key="4">
    <source>
        <dbReference type="EMBL" id="MBD2277243.1"/>
    </source>
</evidence>
<keyword evidence="2" id="KW-0119">Carbohydrate metabolism</keyword>
<dbReference type="Proteomes" id="UP000606721">
    <property type="component" value="Unassembled WGS sequence"/>
</dbReference>
<evidence type="ECO:0000256" key="2">
    <source>
        <dbReference type="ARBA" id="ARBA00023277"/>
    </source>
</evidence>
<comment type="caution">
    <text evidence="4">The sequence shown here is derived from an EMBL/GenBank/DDBJ whole genome shotgun (WGS) entry which is preliminary data.</text>
</comment>
<feature type="domain" description="Glucosamine inositolphosphorylceramide transferase 1 N-terminal" evidence="3">
    <location>
        <begin position="20"/>
        <end position="295"/>
    </location>
</feature>
<dbReference type="InterPro" id="IPR052176">
    <property type="entry name" value="Glycosyl_Hydrlase_43_Enz"/>
</dbReference>
<keyword evidence="1" id="KW-0624">Polysaccharide degradation</keyword>
<dbReference type="PANTHER" id="PTHR43772">
    <property type="entry name" value="ENDO-1,4-BETA-XYLANASE"/>
    <property type="match status" value="1"/>
</dbReference>